<reference evidence="1 2" key="1">
    <citation type="journal article" date="2014" name="Int. J. Syst. Evol. Microbiol.">
        <title>Listeria floridensis sp. nov., Listeria aquatica sp. nov., Listeria cornellensis sp. nov., Listeria riparia sp. nov. and Listeria grandensis sp. nov., from agricultural and natural environments.</title>
        <authorList>
            <person name="den Bakker H.C."/>
            <person name="Warchocki S."/>
            <person name="Wright E.M."/>
            <person name="Allred A.F."/>
            <person name="Ahlstrom C."/>
            <person name="Manuel C.S."/>
            <person name="Stasiewicz M.J."/>
            <person name="Burrell A."/>
            <person name="Roof S."/>
            <person name="Strawn L."/>
            <person name="Fortes E.D."/>
            <person name="Nightingale K.K."/>
            <person name="Kephart D."/>
            <person name="Wiedmann M."/>
        </authorList>
    </citation>
    <scope>NUCLEOTIDE SEQUENCE [LARGE SCALE GENOMIC DNA]</scope>
    <source>
        <strain evidence="2">FSL F6-971</strain>
    </source>
</reference>
<evidence type="ECO:0000313" key="2">
    <source>
        <dbReference type="Proteomes" id="UP000019253"/>
    </source>
</evidence>
<dbReference type="PATRIC" id="fig|1265819.5.peg.1546"/>
<dbReference type="EMBL" id="AODD01000009">
    <property type="protein sequence ID" value="EUJ23535.1"/>
    <property type="molecule type" value="Genomic_DNA"/>
</dbReference>
<keyword evidence="1" id="KW-0449">Lipoprotein</keyword>
<sequence length="274" mass="30059">MDKKSNEDAVSKKEVAVQDYTGQGFIFIDGDKTKDIVAENKDLISKYALDYFKEKYDTDVVVNNVVPARNAAVVILESEEEPQFNTSVIVSIDMNKKKVLDSVTSEEGSIAQSIQTGLYAMAYEDKFSNLDKFVKSNSEKYGFIGLTDEAVKKTRDSGYVTNYYYLAMQGSGASNISNLYMANKNINKDSLKSLFEKEKNPETLVGIVISLYTKDKTVDMDKVNSIITNLKNAEGLPPGAYAVIVNGNIIDVTSGHAIGDSVGTSIGVDEIVKK</sequence>
<evidence type="ECO:0000313" key="1">
    <source>
        <dbReference type="EMBL" id="EUJ23535.1"/>
    </source>
</evidence>
<dbReference type="Pfam" id="PF07901">
    <property type="entry name" value="DUF1672"/>
    <property type="match status" value="1"/>
</dbReference>
<gene>
    <name evidence="1" type="ORF">PGRAN_07733</name>
</gene>
<dbReference type="Proteomes" id="UP000019253">
    <property type="component" value="Unassembled WGS sequence"/>
</dbReference>
<protein>
    <submittedName>
        <fullName evidence="1">Lipoprotein</fullName>
    </submittedName>
</protein>
<comment type="caution">
    <text evidence="1">The sequence shown here is derived from an EMBL/GenBank/DDBJ whole genome shotgun (WGS) entry which is preliminary data.</text>
</comment>
<name>W7BFD6_9LIST</name>
<keyword evidence="2" id="KW-1185">Reference proteome</keyword>
<proteinExistence type="predicted"/>
<dbReference type="InterPro" id="IPR012873">
    <property type="entry name" value="DUF1672"/>
</dbReference>
<organism evidence="1 2">
    <name type="scientific">Listeria grandensis FSL F6-0971</name>
    <dbReference type="NCBI Taxonomy" id="1265819"/>
    <lineage>
        <taxon>Bacteria</taxon>
        <taxon>Bacillati</taxon>
        <taxon>Bacillota</taxon>
        <taxon>Bacilli</taxon>
        <taxon>Bacillales</taxon>
        <taxon>Listeriaceae</taxon>
        <taxon>Listeria</taxon>
    </lineage>
</organism>
<dbReference type="STRING" id="1265819.PGRAN_07733"/>
<accession>W7BFD6</accession>
<dbReference type="AlphaFoldDB" id="W7BFD6"/>